<dbReference type="Gramene" id="AUR62013406-RA">
    <property type="protein sequence ID" value="AUR62013406-RA:cds"/>
    <property type="gene ID" value="AUR62013406"/>
</dbReference>
<dbReference type="EnsemblPlants" id="AUR62013406-RA">
    <property type="protein sequence ID" value="AUR62013406-RA:cds"/>
    <property type="gene ID" value="AUR62013406"/>
</dbReference>
<reference evidence="2" key="2">
    <citation type="submission" date="2021-03" db="UniProtKB">
        <authorList>
            <consortium name="EnsemblPlants"/>
        </authorList>
    </citation>
    <scope>IDENTIFICATION</scope>
</reference>
<dbReference type="AlphaFoldDB" id="A0A803LHF9"/>
<dbReference type="InterPro" id="IPR036691">
    <property type="entry name" value="Endo/exonu/phosph_ase_sf"/>
</dbReference>
<dbReference type="PANTHER" id="PTHR33710:SF77">
    <property type="entry name" value="DNASE I-LIKE SUPERFAMILY PROTEIN"/>
    <property type="match status" value="1"/>
</dbReference>
<dbReference type="Pfam" id="PF00078">
    <property type="entry name" value="RVT_1"/>
    <property type="match status" value="1"/>
</dbReference>
<keyword evidence="3" id="KW-1185">Reference proteome</keyword>
<dbReference type="InterPro" id="IPR000477">
    <property type="entry name" value="RT_dom"/>
</dbReference>
<dbReference type="SUPFAM" id="SSF56672">
    <property type="entry name" value="DNA/RNA polymerases"/>
    <property type="match status" value="1"/>
</dbReference>
<dbReference type="Gene3D" id="3.60.10.10">
    <property type="entry name" value="Endonuclease/exonuclease/phosphatase"/>
    <property type="match status" value="1"/>
</dbReference>
<dbReference type="PANTHER" id="PTHR33710">
    <property type="entry name" value="BNAC02G09200D PROTEIN"/>
    <property type="match status" value="1"/>
</dbReference>
<sequence>MRAFKETIHNCNLVDLGYVGHKFTWFNKQKKNPILERLDRFLANDGWIRLFPHNFVTNLLRMSSDHNPLLLQLEQKKAFPGTAPFRFEPLWLTDPDFIPFVSQKWNSYPPPFQQKLNNLANDLKPWAANLFSNNQAKKKRLIARINENTVNIESTMSLQEIDCSSIPLLSETKEALFSIGPDKAPGLDGFHAAFYHAAWDYLKQDCLSFVQQVFSQKAIPDQINKTIICLIPKIFSPSLISSYRPISLVNTSYKIISKILVHRIRPHLLTLISPNQNSFLKGRGTEVNYIIASEIMHSMKKKGGTRGLFAIKLDLEKAYDKLE</sequence>
<feature type="domain" description="Reverse transcriptase" evidence="1">
    <location>
        <begin position="240"/>
        <end position="322"/>
    </location>
</feature>
<protein>
    <recommendedName>
        <fullName evidence="1">Reverse transcriptase domain-containing protein</fullName>
    </recommendedName>
</protein>
<evidence type="ECO:0000259" key="1">
    <source>
        <dbReference type="Pfam" id="PF00078"/>
    </source>
</evidence>
<dbReference type="SUPFAM" id="SSF56219">
    <property type="entry name" value="DNase I-like"/>
    <property type="match status" value="1"/>
</dbReference>
<evidence type="ECO:0000313" key="3">
    <source>
        <dbReference type="Proteomes" id="UP000596660"/>
    </source>
</evidence>
<accession>A0A803LHF9</accession>
<name>A0A803LHF9_CHEQI</name>
<proteinExistence type="predicted"/>
<dbReference type="InterPro" id="IPR043502">
    <property type="entry name" value="DNA/RNA_pol_sf"/>
</dbReference>
<organism evidence="2 3">
    <name type="scientific">Chenopodium quinoa</name>
    <name type="common">Quinoa</name>
    <dbReference type="NCBI Taxonomy" id="63459"/>
    <lineage>
        <taxon>Eukaryota</taxon>
        <taxon>Viridiplantae</taxon>
        <taxon>Streptophyta</taxon>
        <taxon>Embryophyta</taxon>
        <taxon>Tracheophyta</taxon>
        <taxon>Spermatophyta</taxon>
        <taxon>Magnoliopsida</taxon>
        <taxon>eudicotyledons</taxon>
        <taxon>Gunneridae</taxon>
        <taxon>Pentapetalae</taxon>
        <taxon>Caryophyllales</taxon>
        <taxon>Chenopodiaceae</taxon>
        <taxon>Chenopodioideae</taxon>
        <taxon>Atripliceae</taxon>
        <taxon>Chenopodium</taxon>
    </lineage>
</organism>
<dbReference type="Proteomes" id="UP000596660">
    <property type="component" value="Unplaced"/>
</dbReference>
<evidence type="ECO:0000313" key="2">
    <source>
        <dbReference type="EnsemblPlants" id="AUR62013406-RA:cds"/>
    </source>
</evidence>
<dbReference type="OMA" id="PLMIDEV"/>
<reference evidence="2" key="1">
    <citation type="journal article" date="2017" name="Nature">
        <title>The genome of Chenopodium quinoa.</title>
        <authorList>
            <person name="Jarvis D.E."/>
            <person name="Ho Y.S."/>
            <person name="Lightfoot D.J."/>
            <person name="Schmoeckel S.M."/>
            <person name="Li B."/>
            <person name="Borm T.J.A."/>
            <person name="Ohyanagi H."/>
            <person name="Mineta K."/>
            <person name="Michell C.T."/>
            <person name="Saber N."/>
            <person name="Kharbatia N.M."/>
            <person name="Rupper R.R."/>
            <person name="Sharp A.R."/>
            <person name="Dally N."/>
            <person name="Boughton B.A."/>
            <person name="Woo Y.H."/>
            <person name="Gao G."/>
            <person name="Schijlen E.G.W.M."/>
            <person name="Guo X."/>
            <person name="Momin A.A."/>
            <person name="Negrao S."/>
            <person name="Al-Babili S."/>
            <person name="Gehring C."/>
            <person name="Roessner U."/>
            <person name="Jung C."/>
            <person name="Murphy K."/>
            <person name="Arold S.T."/>
            <person name="Gojobori T."/>
            <person name="van der Linden C.G."/>
            <person name="van Loo E.N."/>
            <person name="Jellen E.N."/>
            <person name="Maughan P.J."/>
            <person name="Tester M."/>
        </authorList>
    </citation>
    <scope>NUCLEOTIDE SEQUENCE [LARGE SCALE GENOMIC DNA]</scope>
    <source>
        <strain evidence="2">cv. PI 614886</strain>
    </source>
</reference>